<accession>A0A9D0YYH1</accession>
<comment type="caution">
    <text evidence="10">The sequence shown here is derived from an EMBL/GenBank/DDBJ whole genome shotgun (WGS) entry which is preliminary data.</text>
</comment>
<keyword evidence="7" id="KW-0234">DNA repair</keyword>
<keyword evidence="1" id="KW-0963">Cytoplasm</keyword>
<dbReference type="EMBL" id="DVFU01000020">
    <property type="protein sequence ID" value="HIQ64253.1"/>
    <property type="molecule type" value="Genomic_DNA"/>
</dbReference>
<keyword evidence="5" id="KW-0067">ATP-binding</keyword>
<evidence type="ECO:0000256" key="1">
    <source>
        <dbReference type="ARBA" id="ARBA00022490"/>
    </source>
</evidence>
<evidence type="ECO:0000256" key="4">
    <source>
        <dbReference type="ARBA" id="ARBA00022763"/>
    </source>
</evidence>
<gene>
    <name evidence="10" type="primary">recF</name>
    <name evidence="10" type="ORF">IAC85_00780</name>
</gene>
<dbReference type="PANTHER" id="PTHR32182">
    <property type="entry name" value="DNA REPLICATION AND REPAIR PROTEIN RECF"/>
    <property type="match status" value="1"/>
</dbReference>
<feature type="domain" description="RecF/RecN/SMC N-terminal" evidence="9">
    <location>
        <begin position="1"/>
        <end position="335"/>
    </location>
</feature>
<dbReference type="AlphaFoldDB" id="A0A9D0YYH1"/>
<dbReference type="SUPFAM" id="SSF52540">
    <property type="entry name" value="P-loop containing nucleoside triphosphate hydrolases"/>
    <property type="match status" value="1"/>
</dbReference>
<keyword evidence="2" id="KW-0235">DNA replication</keyword>
<evidence type="ECO:0000256" key="5">
    <source>
        <dbReference type="ARBA" id="ARBA00022840"/>
    </source>
</evidence>
<dbReference type="GO" id="GO:0005524">
    <property type="term" value="F:ATP binding"/>
    <property type="evidence" value="ECO:0007669"/>
    <property type="project" value="UniProtKB-KW"/>
</dbReference>
<evidence type="ECO:0000259" key="9">
    <source>
        <dbReference type="Pfam" id="PF02463"/>
    </source>
</evidence>
<dbReference type="Pfam" id="PF02463">
    <property type="entry name" value="SMC_N"/>
    <property type="match status" value="1"/>
</dbReference>
<dbReference type="Proteomes" id="UP000886725">
    <property type="component" value="Unassembled WGS sequence"/>
</dbReference>
<dbReference type="GO" id="GO:0006260">
    <property type="term" value="P:DNA replication"/>
    <property type="evidence" value="ECO:0007669"/>
    <property type="project" value="UniProtKB-KW"/>
</dbReference>
<dbReference type="GO" id="GO:0000731">
    <property type="term" value="P:DNA synthesis involved in DNA repair"/>
    <property type="evidence" value="ECO:0007669"/>
    <property type="project" value="TreeGrafter"/>
</dbReference>
<dbReference type="InterPro" id="IPR003395">
    <property type="entry name" value="RecF/RecN/SMC_N"/>
</dbReference>
<evidence type="ECO:0000256" key="8">
    <source>
        <dbReference type="ARBA" id="ARBA00023236"/>
    </source>
</evidence>
<keyword evidence="6" id="KW-0238">DNA-binding</keyword>
<sequence length="343" mass="39711">NAQGKTNILESIYILAITKSHRSGTESNLIRIGESAAKISGTLKEDKLITDLEVDISPVQKKVFRNQSEIKKISNYIGNLNVIMFCPDDLDLLKKSPVNRRNYLNIQISQLDGQYLRWLNEYNKILKTKNEYLKVLSTSNRQTDSYLETLEEQLIVRAVKIYELRMEYISRVNKLIPEIYKKITGLEGLHIAYDNGFGDMINLFDYDEYGKILQSKFHKNRKREIIQGTTLYGPHRDDFSFYLNEIDLKVYGSQGQQRIAVISFKLAEIQIFKELTKKNPLLLLDDIFSEIDIKKRNRLLKYIDGSIQTIITTTDLKNINKKIVENAKIFKVIDGTVTEKVGK</sequence>
<dbReference type="InterPro" id="IPR001238">
    <property type="entry name" value="DNA-binding_RecF"/>
</dbReference>
<dbReference type="Gene3D" id="3.40.50.300">
    <property type="entry name" value="P-loop containing nucleotide triphosphate hydrolases"/>
    <property type="match status" value="1"/>
</dbReference>
<keyword evidence="3" id="KW-0547">Nucleotide-binding</keyword>
<dbReference type="Gene3D" id="1.20.1050.90">
    <property type="entry name" value="RecF/RecN/SMC, N-terminal domain"/>
    <property type="match status" value="1"/>
</dbReference>
<dbReference type="InterPro" id="IPR027417">
    <property type="entry name" value="P-loop_NTPase"/>
</dbReference>
<protein>
    <submittedName>
        <fullName evidence="10">DNA replication/repair protein RecF</fullName>
    </submittedName>
</protein>
<evidence type="ECO:0000256" key="2">
    <source>
        <dbReference type="ARBA" id="ARBA00022705"/>
    </source>
</evidence>
<name>A0A9D0YYH1_9FIRM</name>
<evidence type="ECO:0000256" key="3">
    <source>
        <dbReference type="ARBA" id="ARBA00022741"/>
    </source>
</evidence>
<organism evidence="10 11">
    <name type="scientific">Candidatus Faecenecus gallistercoris</name>
    <dbReference type="NCBI Taxonomy" id="2840793"/>
    <lineage>
        <taxon>Bacteria</taxon>
        <taxon>Bacillati</taxon>
        <taxon>Bacillota</taxon>
        <taxon>Bacillota incertae sedis</taxon>
        <taxon>Candidatus Faecenecus</taxon>
    </lineage>
</organism>
<dbReference type="GO" id="GO:0006302">
    <property type="term" value="P:double-strand break repair"/>
    <property type="evidence" value="ECO:0007669"/>
    <property type="project" value="TreeGrafter"/>
</dbReference>
<reference evidence="10" key="2">
    <citation type="journal article" date="2021" name="PeerJ">
        <title>Extensive microbial diversity within the chicken gut microbiome revealed by metagenomics and culture.</title>
        <authorList>
            <person name="Gilroy R."/>
            <person name="Ravi A."/>
            <person name="Getino M."/>
            <person name="Pursley I."/>
            <person name="Horton D.L."/>
            <person name="Alikhan N.F."/>
            <person name="Baker D."/>
            <person name="Gharbi K."/>
            <person name="Hall N."/>
            <person name="Watson M."/>
            <person name="Adriaenssens E.M."/>
            <person name="Foster-Nyarko E."/>
            <person name="Jarju S."/>
            <person name="Secka A."/>
            <person name="Antonio M."/>
            <person name="Oren A."/>
            <person name="Chaudhuri R.R."/>
            <person name="La Ragione R."/>
            <person name="Hildebrand F."/>
            <person name="Pallen M.J."/>
        </authorList>
    </citation>
    <scope>NUCLEOTIDE SEQUENCE</scope>
    <source>
        <strain evidence="10">CHK165-10780</strain>
    </source>
</reference>
<keyword evidence="4" id="KW-0227">DNA damage</keyword>
<reference evidence="10" key="1">
    <citation type="submission" date="2020-10" db="EMBL/GenBank/DDBJ databases">
        <authorList>
            <person name="Gilroy R."/>
        </authorList>
    </citation>
    <scope>NUCLEOTIDE SEQUENCE</scope>
    <source>
        <strain evidence="10">CHK165-10780</strain>
    </source>
</reference>
<proteinExistence type="inferred from homology"/>
<dbReference type="NCBIfam" id="TIGR00611">
    <property type="entry name" value="recf"/>
    <property type="match status" value="1"/>
</dbReference>
<dbReference type="InterPro" id="IPR042174">
    <property type="entry name" value="RecF_2"/>
</dbReference>
<dbReference type="PANTHER" id="PTHR32182:SF0">
    <property type="entry name" value="DNA REPLICATION AND REPAIR PROTEIN RECF"/>
    <property type="match status" value="1"/>
</dbReference>
<evidence type="ECO:0000256" key="7">
    <source>
        <dbReference type="ARBA" id="ARBA00023204"/>
    </source>
</evidence>
<dbReference type="HAMAP" id="MF_00365">
    <property type="entry name" value="RecF"/>
    <property type="match status" value="1"/>
</dbReference>
<evidence type="ECO:0000313" key="11">
    <source>
        <dbReference type="Proteomes" id="UP000886725"/>
    </source>
</evidence>
<dbReference type="GO" id="GO:0003697">
    <property type="term" value="F:single-stranded DNA binding"/>
    <property type="evidence" value="ECO:0007669"/>
    <property type="project" value="InterPro"/>
</dbReference>
<evidence type="ECO:0000256" key="6">
    <source>
        <dbReference type="ARBA" id="ARBA00023125"/>
    </source>
</evidence>
<evidence type="ECO:0000313" key="10">
    <source>
        <dbReference type="EMBL" id="HIQ64253.1"/>
    </source>
</evidence>
<keyword evidence="8" id="KW-0742">SOS response</keyword>
<dbReference type="GO" id="GO:0009432">
    <property type="term" value="P:SOS response"/>
    <property type="evidence" value="ECO:0007669"/>
    <property type="project" value="UniProtKB-KW"/>
</dbReference>
<feature type="non-terminal residue" evidence="10">
    <location>
        <position position="1"/>
    </location>
</feature>